<evidence type="ECO:0000313" key="3">
    <source>
        <dbReference type="Proteomes" id="UP000250744"/>
    </source>
</evidence>
<organism evidence="2 3">
    <name type="scientific">Nitrincola tibetensis</name>
    <dbReference type="NCBI Taxonomy" id="2219697"/>
    <lineage>
        <taxon>Bacteria</taxon>
        <taxon>Pseudomonadati</taxon>
        <taxon>Pseudomonadota</taxon>
        <taxon>Gammaproteobacteria</taxon>
        <taxon>Oceanospirillales</taxon>
        <taxon>Oceanospirillaceae</taxon>
        <taxon>Nitrincola</taxon>
    </lineage>
</organism>
<feature type="region of interest" description="Disordered" evidence="1">
    <location>
        <begin position="1"/>
        <end position="61"/>
    </location>
</feature>
<protein>
    <submittedName>
        <fullName evidence="2">Uncharacterized protein</fullName>
    </submittedName>
</protein>
<evidence type="ECO:0000256" key="1">
    <source>
        <dbReference type="SAM" id="MobiDB-lite"/>
    </source>
</evidence>
<accession>A0A364NRD1</accession>
<keyword evidence="3" id="KW-1185">Reference proteome</keyword>
<dbReference type="NCBIfam" id="NF041924">
    <property type="entry name" value="QatB"/>
    <property type="match status" value="1"/>
</dbReference>
<reference evidence="2 3" key="1">
    <citation type="submission" date="2018-06" db="EMBL/GenBank/DDBJ databases">
        <title>Nitrincola tibetense sp. nov., isolated from Lake XuguoCo on Tibetan Plateau.</title>
        <authorList>
            <person name="Xing P."/>
        </authorList>
    </citation>
    <scope>NUCLEOTIDE SEQUENCE [LARGE SCALE GENOMIC DNA]</scope>
    <source>
        <strain evidence="3">xg18</strain>
    </source>
</reference>
<dbReference type="RefSeq" id="WP_112156599.1">
    <property type="nucleotide sequence ID" value="NZ_QKRX01000001.1"/>
</dbReference>
<name>A0A364NRD1_9GAMM</name>
<evidence type="ECO:0000313" key="2">
    <source>
        <dbReference type="EMBL" id="RAU19604.1"/>
    </source>
</evidence>
<gene>
    <name evidence="2" type="ORF">DN062_00530</name>
</gene>
<dbReference type="InterPro" id="IPR049675">
    <property type="entry name" value="QatB"/>
</dbReference>
<comment type="caution">
    <text evidence="2">The sequence shown here is derived from an EMBL/GenBank/DDBJ whole genome shotgun (WGS) entry which is preliminary data.</text>
</comment>
<dbReference type="Proteomes" id="UP000250744">
    <property type="component" value="Unassembled WGS sequence"/>
</dbReference>
<dbReference type="OrthoDB" id="2024989at2"/>
<dbReference type="AlphaFoldDB" id="A0A364NRD1"/>
<dbReference type="EMBL" id="QKRX01000001">
    <property type="protein sequence ID" value="RAU19604.1"/>
    <property type="molecule type" value="Genomic_DNA"/>
</dbReference>
<proteinExistence type="predicted"/>
<sequence length="287" mass="30096">MGTSTAYGGPGGGTPLIPSWLGSGSGSEPDTGQDEGPPPNSDDPPAPPAKPPIPKSADSQRFSGARNNFTRFAGSGGNDRASLGRAVSRYVSTSSGGARQAAQRMGASRGAGARLLGFLSDANTRGMREALREFNLESMAGRPISEVFVALADHICPGASTVDEGIAREAYIETIIDLAGEGLAGLDTFTPEQMDTVFELYATHAIEARICNDIGTKVVTMPSNAQVAHQVEKQLRDFIRGAVDDALTRARESTPNMTQDQVLAFVDSVYESAFSILQSLGDAEAEQ</sequence>
<feature type="compositionally biased region" description="Pro residues" evidence="1">
    <location>
        <begin position="36"/>
        <end position="54"/>
    </location>
</feature>